<evidence type="ECO:0000259" key="4">
    <source>
        <dbReference type="Pfam" id="PF16113"/>
    </source>
</evidence>
<sequence length="346" mass="38187">MGEVLVIKHENGLGELILNRPKALNSLNTDMLLIIQKALEEWKTDDSVQAVLLRSDLERALCAGGDIKMLHAAQESEENRQAAMNFFEIEYDVDLTIAEYDKPIIAYLNGIVMGGGVGLTQGASHRIVTETTRWAMPEMNIGFFPDVGGSYFLNQAPGKVGRYLALTASTIGAQDAIYAKVADDYVLSDNLATLTDALKRADFSTGEAQAIVERAIAKVRATFDGEGKLEQQRESIDEHFAKETVEDIITSLENAGDEFSKKTASIIKSKSPVSLKVTLEQLKRGEGKSLKDCLAMELNIGANFLKHKDFYEGIRSVVIDKDQNPQYEYKNLEDVSEAFVNSFFTA</sequence>
<dbReference type="EC" id="3.1.2.4" evidence="2"/>
<name>A0A8J7GMP9_9BACL</name>
<feature type="domain" description="Enoyl-CoA hydratase/isomerase" evidence="4">
    <location>
        <begin position="14"/>
        <end position="344"/>
    </location>
</feature>
<accession>A0A8J7GMP9</accession>
<dbReference type="Proteomes" id="UP000622653">
    <property type="component" value="Unassembled WGS sequence"/>
</dbReference>
<evidence type="ECO:0000313" key="5">
    <source>
        <dbReference type="EMBL" id="MBF4501848.1"/>
    </source>
</evidence>
<dbReference type="CDD" id="cd06558">
    <property type="entry name" value="crotonase-like"/>
    <property type="match status" value="1"/>
</dbReference>
<dbReference type="PANTHER" id="PTHR43176:SF3">
    <property type="entry name" value="3-HYDROXYISOBUTYRYL-COA HYDROLASE, MITOCHONDRIAL"/>
    <property type="match status" value="1"/>
</dbReference>
<comment type="catalytic activity">
    <reaction evidence="1">
        <text>3-hydroxy-2-methylpropanoyl-CoA + H2O = 3-hydroxy-2-methylpropanoate + CoA + H(+)</text>
        <dbReference type="Rhea" id="RHEA:20888"/>
        <dbReference type="ChEBI" id="CHEBI:11805"/>
        <dbReference type="ChEBI" id="CHEBI:15377"/>
        <dbReference type="ChEBI" id="CHEBI:15378"/>
        <dbReference type="ChEBI" id="CHEBI:57287"/>
        <dbReference type="ChEBI" id="CHEBI:57340"/>
        <dbReference type="EC" id="3.1.2.4"/>
    </reaction>
</comment>
<evidence type="ECO:0000256" key="2">
    <source>
        <dbReference type="ARBA" id="ARBA00011915"/>
    </source>
</evidence>
<comment type="caution">
    <text evidence="5">The sequence shown here is derived from an EMBL/GenBank/DDBJ whole genome shotgun (WGS) entry which is preliminary data.</text>
</comment>
<dbReference type="Pfam" id="PF16113">
    <property type="entry name" value="ECH_2"/>
    <property type="match status" value="1"/>
</dbReference>
<evidence type="ECO:0000256" key="3">
    <source>
        <dbReference type="ARBA" id="ARBA00022801"/>
    </source>
</evidence>
<dbReference type="SUPFAM" id="SSF52096">
    <property type="entry name" value="ClpP/crotonase"/>
    <property type="match status" value="1"/>
</dbReference>
<reference evidence="5" key="1">
    <citation type="submission" date="2020-11" db="EMBL/GenBank/DDBJ databases">
        <title>Multidrug resistant novel bacterium Savagea serpentis sp. nov., isolated from the scats of a vine snake (Ahaetulla nasuta).</title>
        <authorList>
            <person name="Venkata Ramana V."/>
            <person name="Vikas Patil S."/>
            <person name="Yogita Lugani V."/>
        </authorList>
    </citation>
    <scope>NUCLEOTIDE SEQUENCE</scope>
    <source>
        <strain evidence="5">SN6</strain>
    </source>
</reference>
<keyword evidence="3" id="KW-0378">Hydrolase</keyword>
<dbReference type="GO" id="GO:0006574">
    <property type="term" value="P:L-valine catabolic process"/>
    <property type="evidence" value="ECO:0007669"/>
    <property type="project" value="TreeGrafter"/>
</dbReference>
<proteinExistence type="predicted"/>
<dbReference type="RefSeq" id="WP_194563330.1">
    <property type="nucleotide sequence ID" value="NZ_JADKPV010000006.1"/>
</dbReference>
<dbReference type="InterPro" id="IPR045004">
    <property type="entry name" value="ECH_dom"/>
</dbReference>
<dbReference type="PANTHER" id="PTHR43176">
    <property type="entry name" value="3-HYDROXYISOBUTYRYL-COA HYDROLASE-RELATED"/>
    <property type="match status" value="1"/>
</dbReference>
<dbReference type="AlphaFoldDB" id="A0A8J7GMP9"/>
<keyword evidence="6" id="KW-1185">Reference proteome</keyword>
<dbReference type="InterPro" id="IPR029045">
    <property type="entry name" value="ClpP/crotonase-like_dom_sf"/>
</dbReference>
<dbReference type="Gene3D" id="3.90.226.10">
    <property type="entry name" value="2-enoyl-CoA Hydratase, Chain A, domain 1"/>
    <property type="match status" value="1"/>
</dbReference>
<gene>
    <name evidence="5" type="ORF">IRY55_10785</name>
</gene>
<dbReference type="InterPro" id="IPR032259">
    <property type="entry name" value="HIBYL-CoA-H"/>
</dbReference>
<dbReference type="NCBIfam" id="NF004127">
    <property type="entry name" value="PRK05617.1"/>
    <property type="match status" value="1"/>
</dbReference>
<evidence type="ECO:0000256" key="1">
    <source>
        <dbReference type="ARBA" id="ARBA00001709"/>
    </source>
</evidence>
<protein>
    <recommendedName>
        <fullName evidence="2">3-hydroxyisobutyryl-CoA hydrolase</fullName>
        <ecNumber evidence="2">3.1.2.4</ecNumber>
    </recommendedName>
</protein>
<dbReference type="EMBL" id="JADKPV010000006">
    <property type="protein sequence ID" value="MBF4501848.1"/>
    <property type="molecule type" value="Genomic_DNA"/>
</dbReference>
<organism evidence="5 6">
    <name type="scientific">Savagea serpentis</name>
    <dbReference type="NCBI Taxonomy" id="2785297"/>
    <lineage>
        <taxon>Bacteria</taxon>
        <taxon>Bacillati</taxon>
        <taxon>Bacillota</taxon>
        <taxon>Bacilli</taxon>
        <taxon>Bacillales</taxon>
        <taxon>Caryophanaceae</taxon>
        <taxon>Savagea</taxon>
    </lineage>
</organism>
<dbReference type="GO" id="GO:0003860">
    <property type="term" value="F:3-hydroxyisobutyryl-CoA hydrolase activity"/>
    <property type="evidence" value="ECO:0007669"/>
    <property type="project" value="UniProtKB-EC"/>
</dbReference>
<evidence type="ECO:0000313" key="6">
    <source>
        <dbReference type="Proteomes" id="UP000622653"/>
    </source>
</evidence>